<keyword evidence="3" id="KW-0677">Repeat</keyword>
<evidence type="ECO:0000256" key="1">
    <source>
        <dbReference type="ARBA" id="ARBA00004167"/>
    </source>
</evidence>
<evidence type="ECO:0000256" key="8">
    <source>
        <dbReference type="SAM" id="SignalP"/>
    </source>
</evidence>
<evidence type="ECO:0000256" key="5">
    <source>
        <dbReference type="ARBA" id="ARBA00023136"/>
    </source>
</evidence>
<dbReference type="Gene3D" id="2.20.100.10">
    <property type="entry name" value="Thrombospondin type-1 (TSP1) repeat"/>
    <property type="match status" value="11"/>
</dbReference>
<dbReference type="FunFam" id="2.20.100.10:FF:000007">
    <property type="entry name" value="Thrombospondin 1"/>
    <property type="match status" value="9"/>
</dbReference>
<evidence type="ECO:0000256" key="3">
    <source>
        <dbReference type="ARBA" id="ARBA00022737"/>
    </source>
</evidence>
<dbReference type="InterPro" id="IPR000884">
    <property type="entry name" value="TSP1_rpt"/>
</dbReference>
<reference evidence="9" key="1">
    <citation type="submission" date="2023-01" db="EMBL/GenBank/DDBJ databases">
        <title>Genome assembly of the deep-sea coral Lophelia pertusa.</title>
        <authorList>
            <person name="Herrera S."/>
            <person name="Cordes E."/>
        </authorList>
    </citation>
    <scope>NUCLEOTIDE SEQUENCE</scope>
    <source>
        <strain evidence="9">USNM1676648</strain>
        <tissue evidence="9">Polyp</tissue>
    </source>
</reference>
<dbReference type="PANTHER" id="PTHR22906">
    <property type="entry name" value="PROPERDIN"/>
    <property type="match status" value="1"/>
</dbReference>
<dbReference type="FunFam" id="2.20.100.10:FF:000002">
    <property type="entry name" value="Unc-5 netrin receptor C"/>
    <property type="match status" value="1"/>
</dbReference>
<evidence type="ECO:0000256" key="7">
    <source>
        <dbReference type="SAM" id="MobiDB-lite"/>
    </source>
</evidence>
<comment type="caution">
    <text evidence="9">The sequence shown here is derived from an EMBL/GenBank/DDBJ whole genome shotgun (WGS) entry which is preliminary data.</text>
</comment>
<keyword evidence="10" id="KW-1185">Reference proteome</keyword>
<dbReference type="InterPro" id="IPR036383">
    <property type="entry name" value="TSP1_rpt_sf"/>
</dbReference>
<dbReference type="Proteomes" id="UP001163046">
    <property type="component" value="Unassembled WGS sequence"/>
</dbReference>
<protein>
    <recommendedName>
        <fullName evidence="11">Hemicentin-1</fullName>
    </recommendedName>
</protein>
<dbReference type="PROSITE" id="PS50092">
    <property type="entry name" value="TSP1"/>
    <property type="match status" value="11"/>
</dbReference>
<dbReference type="PANTHER" id="PTHR22906:SF21">
    <property type="entry name" value="SEMA DOMAIN-CONTAINING PROTEIN"/>
    <property type="match status" value="1"/>
</dbReference>
<evidence type="ECO:0008006" key="11">
    <source>
        <dbReference type="Google" id="ProtNLM"/>
    </source>
</evidence>
<keyword evidence="2" id="KW-0812">Transmembrane</keyword>
<sequence>MLFYHLLFFALAFHFASAFWPFAESSDEENDNNQVSSDDSGYFNNCLDIYKCESCYNIKKAGKCDEHMKHCRKTCSGCKGPDSDRYGAEKCLSYRKQGYCGYSSFKYFKCQKTCSSCEVDGNWGEWSEWSTCTKTCKEGKQSRTRKCNSPAPQYGGIGCAGKREEIRVCNDNVQCPVDGNWGEWSEWSTCTKTCREGKQSRTRECNSPSPLYGGKACDGKPKESRICNKKVPCPVDGNWAEWSSWSTCSKTCKEGKQSRTRECKSPVPQYGGKLCDGKPNEIRICNKDVPCPVDGNWGEWSEWSTCTKTCREGKQSRTRECNSPSPLYGGKACDGKPKESRICNKKVPCPVDGNWAEWSSWSTCSKTCREGKQSRTRECKSPAPQYGGKLCDGKPNEIRICNKDVPCPVDGNWGKWSEWSTCTKTCKEGKQSRSRECNSPTPQYGGKKCDGQSTDSQVCNQNVPCPVDGNWGEWSEWSTCTKTCKEGKQSRTRECNSPAPQYGGKICEGKSTESQVCNRDVPCPVDGNWGEWSEWSTCTKTCTQGKQSRTRECNLPAPQYGGKKCDGKSSQTQDCNEKVPCPVDGNWGQWSEWSTCSKTCKEGKQSRTRECNSPAAQFGGKKCEGNSKETDTCNENVPCPVDGMWGSWTTWTACSKTCGYGIRERKRVCDNPKPAYNGASCVGIGYQKRRCHAYYPCPINGNWTSWGAWTRCTKTCGLSYRKRSRSCTNPPPQYNGSGCDGKNDQVERCKTPCK</sequence>
<keyword evidence="8" id="KW-0732">Signal</keyword>
<evidence type="ECO:0000256" key="2">
    <source>
        <dbReference type="ARBA" id="ARBA00022692"/>
    </source>
</evidence>
<dbReference type="InterPro" id="IPR052065">
    <property type="entry name" value="Compl_asym_regulator"/>
</dbReference>
<proteinExistence type="predicted"/>
<evidence type="ECO:0000256" key="4">
    <source>
        <dbReference type="ARBA" id="ARBA00022989"/>
    </source>
</evidence>
<feature type="signal peptide" evidence="8">
    <location>
        <begin position="1"/>
        <end position="18"/>
    </location>
</feature>
<dbReference type="AlphaFoldDB" id="A0A9W9YM68"/>
<dbReference type="PRINTS" id="PR01705">
    <property type="entry name" value="TSP1REPEAT"/>
</dbReference>
<dbReference type="Pfam" id="PF00090">
    <property type="entry name" value="TSP_1"/>
    <property type="match status" value="11"/>
</dbReference>
<comment type="subcellular location">
    <subcellularLocation>
        <location evidence="1">Membrane</location>
        <topology evidence="1">Single-pass membrane protein</topology>
    </subcellularLocation>
</comment>
<evidence type="ECO:0000313" key="9">
    <source>
        <dbReference type="EMBL" id="KAJ7352814.1"/>
    </source>
</evidence>
<keyword evidence="6" id="KW-1015">Disulfide bond</keyword>
<dbReference type="OrthoDB" id="446173at2759"/>
<keyword evidence="4" id="KW-1133">Transmembrane helix</keyword>
<dbReference type="FunFam" id="2.20.100.10:FF:000001">
    <property type="entry name" value="semaphorin-5A isoform X1"/>
    <property type="match status" value="1"/>
</dbReference>
<evidence type="ECO:0000256" key="6">
    <source>
        <dbReference type="ARBA" id="ARBA00023157"/>
    </source>
</evidence>
<feature type="region of interest" description="Disordered" evidence="7">
    <location>
        <begin position="724"/>
        <end position="754"/>
    </location>
</feature>
<feature type="chain" id="PRO_5040848682" description="Hemicentin-1" evidence="8">
    <location>
        <begin position="19"/>
        <end position="754"/>
    </location>
</feature>
<keyword evidence="5" id="KW-0472">Membrane</keyword>
<organism evidence="9 10">
    <name type="scientific">Desmophyllum pertusum</name>
    <dbReference type="NCBI Taxonomy" id="174260"/>
    <lineage>
        <taxon>Eukaryota</taxon>
        <taxon>Metazoa</taxon>
        <taxon>Cnidaria</taxon>
        <taxon>Anthozoa</taxon>
        <taxon>Hexacorallia</taxon>
        <taxon>Scleractinia</taxon>
        <taxon>Caryophylliina</taxon>
        <taxon>Caryophylliidae</taxon>
        <taxon>Desmophyllum</taxon>
    </lineage>
</organism>
<accession>A0A9W9YM68</accession>
<dbReference type="SMART" id="SM00209">
    <property type="entry name" value="TSP1"/>
    <property type="match status" value="11"/>
</dbReference>
<name>A0A9W9YM68_9CNID</name>
<evidence type="ECO:0000313" key="10">
    <source>
        <dbReference type="Proteomes" id="UP001163046"/>
    </source>
</evidence>
<dbReference type="GO" id="GO:0016020">
    <property type="term" value="C:membrane"/>
    <property type="evidence" value="ECO:0007669"/>
    <property type="project" value="UniProtKB-SubCell"/>
</dbReference>
<gene>
    <name evidence="9" type="ORF">OS493_033624</name>
</gene>
<dbReference type="SUPFAM" id="SSF82895">
    <property type="entry name" value="TSP-1 type 1 repeat"/>
    <property type="match status" value="11"/>
</dbReference>
<feature type="compositionally biased region" description="Basic and acidic residues" evidence="7">
    <location>
        <begin position="741"/>
        <end position="754"/>
    </location>
</feature>
<dbReference type="EMBL" id="MU827346">
    <property type="protein sequence ID" value="KAJ7352814.1"/>
    <property type="molecule type" value="Genomic_DNA"/>
</dbReference>